<accession>A0A1W5D719</accession>
<proteinExistence type="predicted"/>
<protein>
    <submittedName>
        <fullName evidence="1">Uncharacterized protein</fullName>
    </submittedName>
</protein>
<evidence type="ECO:0000313" key="1">
    <source>
        <dbReference type="EMBL" id="SLM38927.1"/>
    </source>
</evidence>
<evidence type="ECO:0000313" key="2">
    <source>
        <dbReference type="Proteomes" id="UP000192927"/>
    </source>
</evidence>
<reference evidence="2" key="1">
    <citation type="submission" date="2017-03" db="EMBL/GenBank/DDBJ databases">
        <authorList>
            <person name="Sharma R."/>
            <person name="Thines M."/>
        </authorList>
    </citation>
    <scope>NUCLEOTIDE SEQUENCE [LARGE SCALE GENOMIC DNA]</scope>
</reference>
<dbReference type="AlphaFoldDB" id="A0A1W5D719"/>
<dbReference type="Proteomes" id="UP000192927">
    <property type="component" value="Unassembled WGS sequence"/>
</dbReference>
<sequence>MFKFVVGAVGGEIPKVEDMDDVHVILVPGIEYDSEGDEGWILMLVNLIQGERLVTFTDSFLSQLHFKRRVPR</sequence>
<keyword evidence="2" id="KW-1185">Reference proteome</keyword>
<dbReference type="EMBL" id="FWEW01003142">
    <property type="protein sequence ID" value="SLM38927.1"/>
    <property type="molecule type" value="Genomic_DNA"/>
</dbReference>
<name>A0A1W5D719_9LECA</name>
<organism evidence="1 2">
    <name type="scientific">Lasallia pustulata</name>
    <dbReference type="NCBI Taxonomy" id="136370"/>
    <lineage>
        <taxon>Eukaryota</taxon>
        <taxon>Fungi</taxon>
        <taxon>Dikarya</taxon>
        <taxon>Ascomycota</taxon>
        <taxon>Pezizomycotina</taxon>
        <taxon>Lecanoromycetes</taxon>
        <taxon>OSLEUM clade</taxon>
        <taxon>Umbilicariomycetidae</taxon>
        <taxon>Umbilicariales</taxon>
        <taxon>Umbilicariaceae</taxon>
        <taxon>Lasallia</taxon>
    </lineage>
</organism>